<reference evidence="6" key="1">
    <citation type="submission" date="2019-10" db="EMBL/GenBank/DDBJ databases">
        <authorList>
            <consortium name="DOE Joint Genome Institute"/>
            <person name="Kuo A."/>
            <person name="Miyauchi S."/>
            <person name="Kiss E."/>
            <person name="Drula E."/>
            <person name="Kohler A."/>
            <person name="Sanchez-Garcia M."/>
            <person name="Andreopoulos B."/>
            <person name="Barry K.W."/>
            <person name="Bonito G."/>
            <person name="Buee M."/>
            <person name="Carver A."/>
            <person name="Chen C."/>
            <person name="Cichocki N."/>
            <person name="Clum A."/>
            <person name="Culley D."/>
            <person name="Crous P.W."/>
            <person name="Fauchery L."/>
            <person name="Girlanda M."/>
            <person name="Hayes R."/>
            <person name="Keri Z."/>
            <person name="LaButti K."/>
            <person name="Lipzen A."/>
            <person name="Lombard V."/>
            <person name="Magnuson J."/>
            <person name="Maillard F."/>
            <person name="Morin E."/>
            <person name="Murat C."/>
            <person name="Nolan M."/>
            <person name="Ohm R."/>
            <person name="Pangilinan J."/>
            <person name="Pereira M."/>
            <person name="Perotto S."/>
            <person name="Peter M."/>
            <person name="Riley R."/>
            <person name="Sitrit Y."/>
            <person name="Stielow B."/>
            <person name="Szollosi G."/>
            <person name="Zifcakova L."/>
            <person name="Stursova M."/>
            <person name="Spatafora J.W."/>
            <person name="Tedersoo L."/>
            <person name="Vaario L.-M."/>
            <person name="Yamada A."/>
            <person name="Yan M."/>
            <person name="Wang P."/>
            <person name="Xu J."/>
            <person name="Bruns T."/>
            <person name="Baldrian P."/>
            <person name="Vilgalys R."/>
            <person name="Henrissat B."/>
            <person name="Grigoriev I.V."/>
            <person name="Hibbett D."/>
            <person name="Nagy L.G."/>
            <person name="Martin F.M."/>
        </authorList>
    </citation>
    <scope>NUCLEOTIDE SEQUENCE</scope>
    <source>
        <strain evidence="6">BED1</strain>
    </source>
</reference>
<sequence>MPTNGVSRNGQAGRRHVPGAAPRTPPPAGDQGQGQDKKRKKKEKKKGDKGEGSGTVTPNGSVEPPEEPVTSVPPTPGAEQLDPTAKKVRNLNKKLKAIEELKEKAKRGERLEATQLKKMEGEADIRKELASASLGVAG</sequence>
<dbReference type="EMBL" id="WHUW01000455">
    <property type="protein sequence ID" value="KAF8414668.1"/>
    <property type="molecule type" value="Genomic_DNA"/>
</dbReference>
<evidence type="ECO:0000256" key="2">
    <source>
        <dbReference type="ARBA" id="ARBA00022574"/>
    </source>
</evidence>
<keyword evidence="2" id="KW-0853">WD repeat</keyword>
<reference evidence="6" key="2">
    <citation type="journal article" date="2020" name="Nat. Commun.">
        <title>Large-scale genome sequencing of mycorrhizal fungi provides insights into the early evolution of symbiotic traits.</title>
        <authorList>
            <person name="Miyauchi S."/>
            <person name="Kiss E."/>
            <person name="Kuo A."/>
            <person name="Drula E."/>
            <person name="Kohler A."/>
            <person name="Sanchez-Garcia M."/>
            <person name="Morin E."/>
            <person name="Andreopoulos B."/>
            <person name="Barry K.W."/>
            <person name="Bonito G."/>
            <person name="Buee M."/>
            <person name="Carver A."/>
            <person name="Chen C."/>
            <person name="Cichocki N."/>
            <person name="Clum A."/>
            <person name="Culley D."/>
            <person name="Crous P.W."/>
            <person name="Fauchery L."/>
            <person name="Girlanda M."/>
            <person name="Hayes R.D."/>
            <person name="Keri Z."/>
            <person name="LaButti K."/>
            <person name="Lipzen A."/>
            <person name="Lombard V."/>
            <person name="Magnuson J."/>
            <person name="Maillard F."/>
            <person name="Murat C."/>
            <person name="Nolan M."/>
            <person name="Ohm R.A."/>
            <person name="Pangilinan J."/>
            <person name="Pereira M.F."/>
            <person name="Perotto S."/>
            <person name="Peter M."/>
            <person name="Pfister S."/>
            <person name="Riley R."/>
            <person name="Sitrit Y."/>
            <person name="Stielow J.B."/>
            <person name="Szollosi G."/>
            <person name="Zifcakova L."/>
            <person name="Stursova M."/>
            <person name="Spatafora J.W."/>
            <person name="Tedersoo L."/>
            <person name="Vaario L.M."/>
            <person name="Yamada A."/>
            <person name="Yan M."/>
            <person name="Wang P."/>
            <person name="Xu J."/>
            <person name="Bruns T."/>
            <person name="Baldrian P."/>
            <person name="Vilgalys R."/>
            <person name="Dunand C."/>
            <person name="Henrissat B."/>
            <person name="Grigoriev I.V."/>
            <person name="Hibbett D."/>
            <person name="Nagy L.G."/>
            <person name="Martin F.M."/>
        </authorList>
    </citation>
    <scope>NUCLEOTIDE SEQUENCE</scope>
    <source>
        <strain evidence="6">BED1</strain>
    </source>
</reference>
<evidence type="ECO:0000256" key="1">
    <source>
        <dbReference type="ARBA" id="ARBA00022540"/>
    </source>
</evidence>
<feature type="region of interest" description="Disordered" evidence="5">
    <location>
        <begin position="1"/>
        <end position="89"/>
    </location>
</feature>
<accession>A0AAD4BA46</accession>
<dbReference type="InterPro" id="IPR011387">
    <property type="entry name" value="TIF2A"/>
</dbReference>
<dbReference type="GO" id="GO:0003729">
    <property type="term" value="F:mRNA binding"/>
    <property type="evidence" value="ECO:0007669"/>
    <property type="project" value="TreeGrafter"/>
</dbReference>
<comment type="caution">
    <text evidence="6">The sequence shown here is derived from an EMBL/GenBank/DDBJ whole genome shotgun (WGS) entry which is preliminary data.</text>
</comment>
<dbReference type="GO" id="GO:0000049">
    <property type="term" value="F:tRNA binding"/>
    <property type="evidence" value="ECO:0007669"/>
    <property type="project" value="TreeGrafter"/>
</dbReference>
<keyword evidence="4" id="KW-0648">Protein biosynthesis</keyword>
<evidence type="ECO:0000256" key="5">
    <source>
        <dbReference type="SAM" id="MobiDB-lite"/>
    </source>
</evidence>
<keyword evidence="7" id="KW-1185">Reference proteome</keyword>
<dbReference type="PANTHER" id="PTHR13227">
    <property type="entry name" value="EUKARYOTIC TRANSLATION INITIATION FACTOR 2A"/>
    <property type="match status" value="1"/>
</dbReference>
<gene>
    <name evidence="6" type="ORF">L210DRAFT_3658677</name>
</gene>
<dbReference type="GO" id="GO:0022627">
    <property type="term" value="C:cytosolic small ribosomal subunit"/>
    <property type="evidence" value="ECO:0007669"/>
    <property type="project" value="TreeGrafter"/>
</dbReference>
<feature type="compositionally biased region" description="Polar residues" evidence="5">
    <location>
        <begin position="1"/>
        <end position="10"/>
    </location>
</feature>
<name>A0AAD4BA46_BOLED</name>
<proteinExistence type="predicted"/>
<dbReference type="GO" id="GO:0003743">
    <property type="term" value="F:translation initiation factor activity"/>
    <property type="evidence" value="ECO:0007669"/>
    <property type="project" value="UniProtKB-KW"/>
</dbReference>
<keyword evidence="1" id="KW-0396">Initiation factor</keyword>
<evidence type="ECO:0000256" key="4">
    <source>
        <dbReference type="ARBA" id="ARBA00022917"/>
    </source>
</evidence>
<keyword evidence="3" id="KW-0677">Repeat</keyword>
<evidence type="ECO:0000313" key="7">
    <source>
        <dbReference type="Proteomes" id="UP001194468"/>
    </source>
</evidence>
<dbReference type="Proteomes" id="UP001194468">
    <property type="component" value="Unassembled WGS sequence"/>
</dbReference>
<organism evidence="6 7">
    <name type="scientific">Boletus edulis BED1</name>
    <dbReference type="NCBI Taxonomy" id="1328754"/>
    <lineage>
        <taxon>Eukaryota</taxon>
        <taxon>Fungi</taxon>
        <taxon>Dikarya</taxon>
        <taxon>Basidiomycota</taxon>
        <taxon>Agaricomycotina</taxon>
        <taxon>Agaricomycetes</taxon>
        <taxon>Agaricomycetidae</taxon>
        <taxon>Boletales</taxon>
        <taxon>Boletineae</taxon>
        <taxon>Boletaceae</taxon>
        <taxon>Boletoideae</taxon>
        <taxon>Boletus</taxon>
    </lineage>
</organism>
<dbReference type="PANTHER" id="PTHR13227:SF0">
    <property type="entry name" value="EUKARYOTIC TRANSLATION INITIATION FACTOR 2A"/>
    <property type="match status" value="1"/>
</dbReference>
<dbReference type="AlphaFoldDB" id="A0AAD4BA46"/>
<dbReference type="GO" id="GO:0043022">
    <property type="term" value="F:ribosome binding"/>
    <property type="evidence" value="ECO:0007669"/>
    <property type="project" value="TreeGrafter"/>
</dbReference>
<evidence type="ECO:0000256" key="3">
    <source>
        <dbReference type="ARBA" id="ARBA00022737"/>
    </source>
</evidence>
<evidence type="ECO:0000313" key="6">
    <source>
        <dbReference type="EMBL" id="KAF8414668.1"/>
    </source>
</evidence>
<protein>
    <submittedName>
        <fullName evidence="6">Uncharacterized protein</fullName>
    </submittedName>
</protein>